<dbReference type="InterPro" id="IPR036249">
    <property type="entry name" value="Thioredoxin-like_sf"/>
</dbReference>
<evidence type="ECO:0000256" key="1">
    <source>
        <dbReference type="SAM" id="MobiDB-lite"/>
    </source>
</evidence>
<feature type="compositionally biased region" description="Low complexity" evidence="1">
    <location>
        <begin position="324"/>
        <end position="336"/>
    </location>
</feature>
<accession>A0A6C0I5X3</accession>
<dbReference type="SUPFAM" id="SSF52833">
    <property type="entry name" value="Thioredoxin-like"/>
    <property type="match status" value="1"/>
</dbReference>
<feature type="compositionally biased region" description="Basic residues" evidence="1">
    <location>
        <begin position="9"/>
        <end position="29"/>
    </location>
</feature>
<feature type="compositionally biased region" description="Basic residues" evidence="1">
    <location>
        <begin position="345"/>
        <end position="373"/>
    </location>
</feature>
<proteinExistence type="predicted"/>
<name>A0A6C0I5X3_9ZZZZ</name>
<dbReference type="InterPro" id="IPR013766">
    <property type="entry name" value="Thioredoxin_domain"/>
</dbReference>
<dbReference type="Gene3D" id="3.40.30.10">
    <property type="entry name" value="Glutaredoxin"/>
    <property type="match status" value="1"/>
</dbReference>
<evidence type="ECO:0000259" key="2">
    <source>
        <dbReference type="Pfam" id="PF00085"/>
    </source>
</evidence>
<dbReference type="Pfam" id="PF00085">
    <property type="entry name" value="Thioredoxin"/>
    <property type="match status" value="1"/>
</dbReference>
<feature type="domain" description="Thioredoxin" evidence="2">
    <location>
        <begin position="61"/>
        <end position="152"/>
    </location>
</feature>
<dbReference type="EMBL" id="MN740101">
    <property type="protein sequence ID" value="QHT87767.1"/>
    <property type="molecule type" value="Genomic_DNA"/>
</dbReference>
<evidence type="ECO:0000313" key="3">
    <source>
        <dbReference type="EMBL" id="QHT87767.1"/>
    </source>
</evidence>
<dbReference type="AlphaFoldDB" id="A0A6C0I5X3"/>
<organism evidence="3">
    <name type="scientific">viral metagenome</name>
    <dbReference type="NCBI Taxonomy" id="1070528"/>
    <lineage>
        <taxon>unclassified sequences</taxon>
        <taxon>metagenomes</taxon>
        <taxon>organismal metagenomes</taxon>
    </lineage>
</organism>
<protein>
    <recommendedName>
        <fullName evidence="2">Thioredoxin domain-containing protein</fullName>
    </recommendedName>
</protein>
<reference evidence="3" key="1">
    <citation type="journal article" date="2020" name="Nature">
        <title>Giant virus diversity and host interactions through global metagenomics.</title>
        <authorList>
            <person name="Schulz F."/>
            <person name="Roux S."/>
            <person name="Paez-Espino D."/>
            <person name="Jungbluth S."/>
            <person name="Walsh D.A."/>
            <person name="Denef V.J."/>
            <person name="McMahon K.D."/>
            <person name="Konstantinidis K.T."/>
            <person name="Eloe-Fadrosh E.A."/>
            <person name="Kyrpides N.C."/>
            <person name="Woyke T."/>
        </authorList>
    </citation>
    <scope>NUCLEOTIDE SEQUENCE</scope>
    <source>
        <strain evidence="3">GVMAG-M-3300023184-191</strain>
    </source>
</reference>
<sequence>MSMTTLNHFNKRRHKLSRNKTYRKNKHGGKPYYDFHPGQNYNFDKKSNNLDRLNDFMKHKGKTPWVIRHYRKTCPHCKDFEELWRVIERRMKGHPLYGVANLDDYATDYVANNYPDYPRVNGVPTVVVVDINGVPIEHTGPNTLEAIEKFLNEHGLKIKIVPIEEENESTEMDDYDAAGPGAAGLGAGLGAAGLGAAGLSAGFDSASGLEPTSRLGAGLESTSGVDSEAPKSILSNVKETVSNIDEKIKSGLGKVSETFTKSIDFNNLFASSVDTTPAPAPAATNDATAVTDAATTAANAFPAPPADVNALALAPPPPPPPAPIAENALAKNNNNAVPQMPSGGKRGKKTRRKSKQAKRRTKRRTKRHAKRSV</sequence>
<feature type="region of interest" description="Disordered" evidence="1">
    <location>
        <begin position="309"/>
        <end position="373"/>
    </location>
</feature>
<feature type="compositionally biased region" description="Pro residues" evidence="1">
    <location>
        <begin position="314"/>
        <end position="323"/>
    </location>
</feature>
<feature type="region of interest" description="Disordered" evidence="1">
    <location>
        <begin position="1"/>
        <end position="30"/>
    </location>
</feature>